<dbReference type="GeneID" id="106753534"/>
<gene>
    <name evidence="4" type="primary">LOC106753534</name>
</gene>
<name>A0A1S3TAP6_VIGRR</name>
<proteinExistence type="inferred from homology"/>
<comment type="similarity">
    <text evidence="1">Belongs to the MLP family.</text>
</comment>
<keyword evidence="3" id="KW-1185">Reference proteome</keyword>
<evidence type="ECO:0000259" key="2">
    <source>
        <dbReference type="SMART" id="SM01037"/>
    </source>
</evidence>
<organism evidence="3 4">
    <name type="scientific">Vigna radiata var. radiata</name>
    <name type="common">Mung bean</name>
    <name type="synonym">Phaseolus aureus</name>
    <dbReference type="NCBI Taxonomy" id="3916"/>
    <lineage>
        <taxon>Eukaryota</taxon>
        <taxon>Viridiplantae</taxon>
        <taxon>Streptophyta</taxon>
        <taxon>Embryophyta</taxon>
        <taxon>Tracheophyta</taxon>
        <taxon>Spermatophyta</taxon>
        <taxon>Magnoliopsida</taxon>
        <taxon>eudicotyledons</taxon>
        <taxon>Gunneridae</taxon>
        <taxon>Pentapetalae</taxon>
        <taxon>rosids</taxon>
        <taxon>fabids</taxon>
        <taxon>Fabales</taxon>
        <taxon>Fabaceae</taxon>
        <taxon>Papilionoideae</taxon>
        <taxon>50 kb inversion clade</taxon>
        <taxon>NPAAA clade</taxon>
        <taxon>indigoferoid/millettioid clade</taxon>
        <taxon>Phaseoleae</taxon>
        <taxon>Vigna</taxon>
    </lineage>
</organism>
<dbReference type="PANTHER" id="PTHR31338">
    <property type="entry name" value="POLYKETIDE CYCLASE/DEHYDRASE AND LIPID TRANSPORT SUPERFAMILY PROTEIN"/>
    <property type="match status" value="1"/>
</dbReference>
<dbReference type="KEGG" id="vra:106753534"/>
<dbReference type="SUPFAM" id="SSF55961">
    <property type="entry name" value="Bet v1-like"/>
    <property type="match status" value="1"/>
</dbReference>
<dbReference type="SMART" id="SM01037">
    <property type="entry name" value="Bet_v_1"/>
    <property type="match status" value="1"/>
</dbReference>
<dbReference type="Gene3D" id="3.30.530.20">
    <property type="match status" value="1"/>
</dbReference>
<dbReference type="InterPro" id="IPR000916">
    <property type="entry name" value="Bet_v_I/MLP"/>
</dbReference>
<dbReference type="InterPro" id="IPR052006">
    <property type="entry name" value="MLP-like"/>
</dbReference>
<protein>
    <submittedName>
        <fullName evidence="4">MLP-like protein 28</fullName>
    </submittedName>
</protein>
<evidence type="ECO:0000313" key="3">
    <source>
        <dbReference type="Proteomes" id="UP000087766"/>
    </source>
</evidence>
<dbReference type="PANTHER" id="PTHR31338:SF16">
    <property type="entry name" value="POLYKETIDE CYCLASE_DEHYDRASE AND LIPID TRANSPORT SUPERFAMILY PROTEIN"/>
    <property type="match status" value="1"/>
</dbReference>
<reference evidence="4" key="1">
    <citation type="submission" date="2025-08" db="UniProtKB">
        <authorList>
            <consortium name="RefSeq"/>
        </authorList>
    </citation>
    <scope>IDENTIFICATION</scope>
    <source>
        <tissue evidence="4">Leaf</tissue>
    </source>
</reference>
<feature type="domain" description="Bet v I/Major latex protein" evidence="2">
    <location>
        <begin position="2"/>
        <end position="152"/>
    </location>
</feature>
<evidence type="ECO:0000313" key="4">
    <source>
        <dbReference type="RefSeq" id="XP_014490838.1"/>
    </source>
</evidence>
<dbReference type="AlphaFoldDB" id="A0A1S3TAP6"/>
<dbReference type="GO" id="GO:0006952">
    <property type="term" value="P:defense response"/>
    <property type="evidence" value="ECO:0007669"/>
    <property type="project" value="InterPro"/>
</dbReference>
<dbReference type="Proteomes" id="UP000087766">
    <property type="component" value="Unplaced"/>
</dbReference>
<dbReference type="Pfam" id="PF00407">
    <property type="entry name" value="Bet_v_1"/>
    <property type="match status" value="1"/>
</dbReference>
<dbReference type="RefSeq" id="XP_014490838.1">
    <property type="nucleotide sequence ID" value="XM_014635352.2"/>
</dbReference>
<dbReference type="InterPro" id="IPR023393">
    <property type="entry name" value="START-like_dom_sf"/>
</dbReference>
<dbReference type="OrthoDB" id="1333883at2759"/>
<sequence length="160" mass="18442">MSLIGKISTELPVHATADKWFHIYSKKLHHVQHVAGKVHGTKLHQGDDWHTNDSVKHWTYTLDGETVTCLESIESVDEENKRIKYNVFGEAVDDKYKTLKIIFEAIEKDGGKAAIKWTIEYEKLREDVHPPYGYLELYDHIIKDVDAHIVEAEKDATKKS</sequence>
<accession>A0A1S3TAP6</accession>
<evidence type="ECO:0000256" key="1">
    <source>
        <dbReference type="ARBA" id="ARBA00038242"/>
    </source>
</evidence>